<dbReference type="PaxDb" id="29760-VIT_11s0016g04030.t01"/>
<evidence type="ECO:0000313" key="1">
    <source>
        <dbReference type="EMBL" id="CBI28083.3"/>
    </source>
</evidence>
<dbReference type="AlphaFoldDB" id="D7TBP8"/>
<gene>
    <name evidence="1" type="ordered locus">VIT_11s0016g04030</name>
</gene>
<dbReference type="InParanoid" id="D7TBP8"/>
<dbReference type="EMBL" id="FN595756">
    <property type="protein sequence ID" value="CBI28083.3"/>
    <property type="molecule type" value="Genomic_DNA"/>
</dbReference>
<protein>
    <submittedName>
        <fullName evidence="1">Uncharacterized protein</fullName>
    </submittedName>
</protein>
<name>D7TBP8_VITVI</name>
<organism evidence="1 2">
    <name type="scientific">Vitis vinifera</name>
    <name type="common">Grape</name>
    <dbReference type="NCBI Taxonomy" id="29760"/>
    <lineage>
        <taxon>Eukaryota</taxon>
        <taxon>Viridiplantae</taxon>
        <taxon>Streptophyta</taxon>
        <taxon>Embryophyta</taxon>
        <taxon>Tracheophyta</taxon>
        <taxon>Spermatophyta</taxon>
        <taxon>Magnoliopsida</taxon>
        <taxon>eudicotyledons</taxon>
        <taxon>Gunneridae</taxon>
        <taxon>Pentapetalae</taxon>
        <taxon>rosids</taxon>
        <taxon>Vitales</taxon>
        <taxon>Vitaceae</taxon>
        <taxon>Viteae</taxon>
        <taxon>Vitis</taxon>
    </lineage>
</organism>
<accession>D7TBP8</accession>
<proteinExistence type="predicted"/>
<evidence type="ECO:0000313" key="2">
    <source>
        <dbReference type="Proteomes" id="UP000009183"/>
    </source>
</evidence>
<dbReference type="HOGENOM" id="CLU_3415628_0_0_1"/>
<sequence length="27" mass="3238">MKAALERRCKIGFEDSNQRLVVWSVDW</sequence>
<reference evidence="2" key="1">
    <citation type="journal article" date="2007" name="Nature">
        <title>The grapevine genome sequence suggests ancestral hexaploidization in major angiosperm phyla.</title>
        <authorList>
            <consortium name="The French-Italian Public Consortium for Grapevine Genome Characterization."/>
            <person name="Jaillon O."/>
            <person name="Aury J.-M."/>
            <person name="Noel B."/>
            <person name="Policriti A."/>
            <person name="Clepet C."/>
            <person name="Casagrande A."/>
            <person name="Choisne N."/>
            <person name="Aubourg S."/>
            <person name="Vitulo N."/>
            <person name="Jubin C."/>
            <person name="Vezzi A."/>
            <person name="Legeai F."/>
            <person name="Hugueney P."/>
            <person name="Dasilva C."/>
            <person name="Horner D."/>
            <person name="Mica E."/>
            <person name="Jublot D."/>
            <person name="Poulain J."/>
            <person name="Bruyere C."/>
            <person name="Billault A."/>
            <person name="Segurens B."/>
            <person name="Gouyvenoux M."/>
            <person name="Ugarte E."/>
            <person name="Cattonaro F."/>
            <person name="Anthouard V."/>
            <person name="Vico V."/>
            <person name="Del Fabbro C."/>
            <person name="Alaux M."/>
            <person name="Di Gaspero G."/>
            <person name="Dumas V."/>
            <person name="Felice N."/>
            <person name="Paillard S."/>
            <person name="Juman I."/>
            <person name="Moroldo M."/>
            <person name="Scalabrin S."/>
            <person name="Canaguier A."/>
            <person name="Le Clainche I."/>
            <person name="Malacrida G."/>
            <person name="Durand E."/>
            <person name="Pesole G."/>
            <person name="Laucou V."/>
            <person name="Chatelet P."/>
            <person name="Merdinoglu D."/>
            <person name="Delledonne M."/>
            <person name="Pezzotti M."/>
            <person name="Lecharny A."/>
            <person name="Scarpelli C."/>
            <person name="Artiguenave F."/>
            <person name="Pe M.E."/>
            <person name="Valle G."/>
            <person name="Morgante M."/>
            <person name="Caboche M."/>
            <person name="Adam-Blondon A.-F."/>
            <person name="Weissenbach J."/>
            <person name="Quetier F."/>
            <person name="Wincker P."/>
        </authorList>
    </citation>
    <scope>NUCLEOTIDE SEQUENCE [LARGE SCALE GENOMIC DNA]</scope>
    <source>
        <strain evidence="2">cv. Pinot noir / PN40024</strain>
    </source>
</reference>
<keyword evidence="2" id="KW-1185">Reference proteome</keyword>
<dbReference type="Proteomes" id="UP000009183">
    <property type="component" value="Chromosome 11"/>
</dbReference>